<dbReference type="AlphaFoldDB" id="A0A7R9LRA6"/>
<feature type="non-terminal residue" evidence="2">
    <location>
        <position position="1"/>
    </location>
</feature>
<dbReference type="InterPro" id="IPR035912">
    <property type="entry name" value="EHR_sf"/>
</dbReference>
<proteinExistence type="inferred from homology"/>
<sequence length="65" mass="7593">MAHTVLLVQASELETRQYSDYDNLPDALQGVCHMFEQHLKKSFPKNTEIQYDLSQLFAYIDELTD</sequence>
<dbReference type="SUPFAM" id="SSF143875">
    <property type="entry name" value="ERH-like"/>
    <property type="match status" value="1"/>
</dbReference>
<dbReference type="Gene3D" id="3.30.2260.10">
    <property type="entry name" value="Enhancer of rudimentary"/>
    <property type="match status" value="1"/>
</dbReference>
<dbReference type="PANTHER" id="PTHR12373:SF0">
    <property type="entry name" value="ENHANCER OF RUDIMENTARY HOMOLOG"/>
    <property type="match status" value="1"/>
</dbReference>
<dbReference type="Pfam" id="PF01133">
    <property type="entry name" value="ER"/>
    <property type="match status" value="1"/>
</dbReference>
<protein>
    <recommendedName>
        <fullName evidence="4">Enhancer of rudimentary homolog</fullName>
    </recommendedName>
</protein>
<gene>
    <name evidence="2" type="ORF">OSB1V03_LOCUS20911</name>
</gene>
<dbReference type="EMBL" id="OC891052">
    <property type="protein sequence ID" value="CAD7646299.1"/>
    <property type="molecule type" value="Genomic_DNA"/>
</dbReference>
<organism evidence="2">
    <name type="scientific">Medioppia subpectinata</name>
    <dbReference type="NCBI Taxonomy" id="1979941"/>
    <lineage>
        <taxon>Eukaryota</taxon>
        <taxon>Metazoa</taxon>
        <taxon>Ecdysozoa</taxon>
        <taxon>Arthropoda</taxon>
        <taxon>Chelicerata</taxon>
        <taxon>Arachnida</taxon>
        <taxon>Acari</taxon>
        <taxon>Acariformes</taxon>
        <taxon>Sarcoptiformes</taxon>
        <taxon>Oribatida</taxon>
        <taxon>Brachypylina</taxon>
        <taxon>Oppioidea</taxon>
        <taxon>Oppiidae</taxon>
        <taxon>Medioppia</taxon>
    </lineage>
</organism>
<comment type="similarity">
    <text evidence="1">Belongs to the E(R) family.</text>
</comment>
<evidence type="ECO:0000256" key="1">
    <source>
        <dbReference type="ARBA" id="ARBA00007491"/>
    </source>
</evidence>
<evidence type="ECO:0008006" key="4">
    <source>
        <dbReference type="Google" id="ProtNLM"/>
    </source>
</evidence>
<dbReference type="EMBL" id="CAJPIZ010036477">
    <property type="protein sequence ID" value="CAG2120965.1"/>
    <property type="molecule type" value="Genomic_DNA"/>
</dbReference>
<keyword evidence="3" id="KW-1185">Reference proteome</keyword>
<dbReference type="InterPro" id="IPR000781">
    <property type="entry name" value="ERH"/>
</dbReference>
<dbReference type="PANTHER" id="PTHR12373">
    <property type="entry name" value="ENHANCER OF RUDIMENTARY ERH"/>
    <property type="match status" value="1"/>
</dbReference>
<dbReference type="Proteomes" id="UP000759131">
    <property type="component" value="Unassembled WGS sequence"/>
</dbReference>
<evidence type="ECO:0000313" key="2">
    <source>
        <dbReference type="EMBL" id="CAD7646299.1"/>
    </source>
</evidence>
<accession>A0A7R9LRA6</accession>
<dbReference type="OrthoDB" id="7887808at2759"/>
<evidence type="ECO:0000313" key="3">
    <source>
        <dbReference type="Proteomes" id="UP000759131"/>
    </source>
</evidence>
<name>A0A7R9LRA6_9ACAR</name>
<reference evidence="2" key="1">
    <citation type="submission" date="2020-11" db="EMBL/GenBank/DDBJ databases">
        <authorList>
            <person name="Tran Van P."/>
        </authorList>
    </citation>
    <scope>NUCLEOTIDE SEQUENCE</scope>
</reference>